<feature type="region of interest" description="Disordered" evidence="1">
    <location>
        <begin position="17"/>
        <end position="47"/>
    </location>
</feature>
<evidence type="ECO:0000313" key="3">
    <source>
        <dbReference type="Proteomes" id="UP000326396"/>
    </source>
</evidence>
<keyword evidence="3" id="KW-1185">Reference proteome</keyword>
<feature type="compositionally biased region" description="Basic and acidic residues" evidence="1">
    <location>
        <begin position="189"/>
        <end position="199"/>
    </location>
</feature>
<dbReference type="EMBL" id="SZYD01000014">
    <property type="protein sequence ID" value="KAD4178276.1"/>
    <property type="molecule type" value="Genomic_DNA"/>
</dbReference>
<evidence type="ECO:0000313" key="2">
    <source>
        <dbReference type="EMBL" id="KAD4178276.1"/>
    </source>
</evidence>
<dbReference type="Proteomes" id="UP000326396">
    <property type="component" value="Linkage Group LG4"/>
</dbReference>
<dbReference type="OrthoDB" id="1695119at2759"/>
<comment type="caution">
    <text evidence="2">The sequence shown here is derived from an EMBL/GenBank/DDBJ whole genome shotgun (WGS) entry which is preliminary data.</text>
</comment>
<protein>
    <submittedName>
        <fullName evidence="2">Uncharacterized protein</fullName>
    </submittedName>
</protein>
<proteinExistence type="predicted"/>
<sequence length="208" mass="24420">MTCSKEKIVLVTVYEEKPRKNRLTTKNTKHHHHHHHHHHQHNKGNRRAELLSYSQHLRHSSKLKQSTPPHQPNSLVTNAQKTIAQVKKQSSRVDMKNILKCFAISQAKRKIKRKKKKKKKSESSSNKARVMIKRFNATTQKGARRFFTKLKAFIQKHRFYSETVSLCHRNVDLFKIVSPQRSEMANSSERPKRRDDRARSGRSVPGRV</sequence>
<accession>A0A5N6MVV8</accession>
<feature type="region of interest" description="Disordered" evidence="1">
    <location>
        <begin position="109"/>
        <end position="128"/>
    </location>
</feature>
<gene>
    <name evidence="2" type="ORF">E3N88_26867</name>
</gene>
<name>A0A5N6MVV8_9ASTR</name>
<dbReference type="AlphaFoldDB" id="A0A5N6MVV8"/>
<organism evidence="2 3">
    <name type="scientific">Mikania micrantha</name>
    <name type="common">bitter vine</name>
    <dbReference type="NCBI Taxonomy" id="192012"/>
    <lineage>
        <taxon>Eukaryota</taxon>
        <taxon>Viridiplantae</taxon>
        <taxon>Streptophyta</taxon>
        <taxon>Embryophyta</taxon>
        <taxon>Tracheophyta</taxon>
        <taxon>Spermatophyta</taxon>
        <taxon>Magnoliopsida</taxon>
        <taxon>eudicotyledons</taxon>
        <taxon>Gunneridae</taxon>
        <taxon>Pentapetalae</taxon>
        <taxon>asterids</taxon>
        <taxon>campanulids</taxon>
        <taxon>Asterales</taxon>
        <taxon>Asteraceae</taxon>
        <taxon>Asteroideae</taxon>
        <taxon>Heliantheae alliance</taxon>
        <taxon>Eupatorieae</taxon>
        <taxon>Mikania</taxon>
    </lineage>
</organism>
<feature type="region of interest" description="Disordered" evidence="1">
    <location>
        <begin position="181"/>
        <end position="208"/>
    </location>
</feature>
<feature type="compositionally biased region" description="Basic residues" evidence="1">
    <location>
        <begin position="109"/>
        <end position="120"/>
    </location>
</feature>
<reference evidence="2 3" key="1">
    <citation type="submission" date="2019-05" db="EMBL/GenBank/DDBJ databases">
        <title>Mikania micrantha, genome provides insights into the molecular mechanism of rapid growth.</title>
        <authorList>
            <person name="Liu B."/>
        </authorList>
    </citation>
    <scope>NUCLEOTIDE SEQUENCE [LARGE SCALE GENOMIC DNA]</scope>
    <source>
        <strain evidence="2">NLD-2019</strain>
        <tissue evidence="2">Leaf</tissue>
    </source>
</reference>
<feature type="compositionally biased region" description="Basic residues" evidence="1">
    <location>
        <begin position="19"/>
        <end position="45"/>
    </location>
</feature>
<evidence type="ECO:0000256" key="1">
    <source>
        <dbReference type="SAM" id="MobiDB-lite"/>
    </source>
</evidence>
<feature type="compositionally biased region" description="Polar residues" evidence="1">
    <location>
        <begin position="63"/>
        <end position="76"/>
    </location>
</feature>
<feature type="region of interest" description="Disordered" evidence="1">
    <location>
        <begin position="57"/>
        <end position="76"/>
    </location>
</feature>